<keyword evidence="5 8" id="KW-1133">Transmembrane helix</keyword>
<evidence type="ECO:0000256" key="1">
    <source>
        <dbReference type="ARBA" id="ARBA00004651"/>
    </source>
</evidence>
<evidence type="ECO:0000256" key="7">
    <source>
        <dbReference type="SAM" id="MobiDB-lite"/>
    </source>
</evidence>
<comment type="similarity">
    <text evidence="2">Belongs to the DoxX family.</text>
</comment>
<evidence type="ECO:0000256" key="3">
    <source>
        <dbReference type="ARBA" id="ARBA00022475"/>
    </source>
</evidence>
<evidence type="ECO:0000256" key="2">
    <source>
        <dbReference type="ARBA" id="ARBA00006679"/>
    </source>
</evidence>
<keyword evidence="6 8" id="KW-0472">Membrane</keyword>
<gene>
    <name evidence="9" type="ORF">CGZ93_15120</name>
</gene>
<comment type="subcellular location">
    <subcellularLocation>
        <location evidence="1">Cell membrane</location>
        <topology evidence="1">Multi-pass membrane protein</topology>
    </subcellularLocation>
</comment>
<dbReference type="EMBL" id="NMVQ01000044">
    <property type="protein sequence ID" value="OYO18324.1"/>
    <property type="molecule type" value="Genomic_DNA"/>
</dbReference>
<dbReference type="RefSeq" id="WP_094364990.1">
    <property type="nucleotide sequence ID" value="NZ_NMVQ01000044.1"/>
</dbReference>
<comment type="caution">
    <text evidence="9">The sequence shown here is derived from an EMBL/GenBank/DDBJ whole genome shotgun (WGS) entry which is preliminary data.</text>
</comment>
<keyword evidence="10" id="KW-1185">Reference proteome</keyword>
<feature type="transmembrane region" description="Helical" evidence="8">
    <location>
        <begin position="152"/>
        <end position="172"/>
    </location>
</feature>
<dbReference type="GO" id="GO:0005886">
    <property type="term" value="C:plasma membrane"/>
    <property type="evidence" value="ECO:0007669"/>
    <property type="project" value="UniProtKB-SubCell"/>
</dbReference>
<accession>A0A255GXJ2</accession>
<evidence type="ECO:0000313" key="10">
    <source>
        <dbReference type="Proteomes" id="UP000216311"/>
    </source>
</evidence>
<evidence type="ECO:0000313" key="9">
    <source>
        <dbReference type="EMBL" id="OYO18324.1"/>
    </source>
</evidence>
<dbReference type="OrthoDB" id="4872243at2"/>
<feature type="compositionally biased region" description="Basic and acidic residues" evidence="7">
    <location>
        <begin position="7"/>
        <end position="23"/>
    </location>
</feature>
<dbReference type="AlphaFoldDB" id="A0A255GXJ2"/>
<dbReference type="Pfam" id="PF07681">
    <property type="entry name" value="DoxX"/>
    <property type="match status" value="1"/>
</dbReference>
<organism evidence="9 10">
    <name type="scientific">Enemella dayhoffiae</name>
    <dbReference type="NCBI Taxonomy" id="2016507"/>
    <lineage>
        <taxon>Bacteria</taxon>
        <taxon>Bacillati</taxon>
        <taxon>Actinomycetota</taxon>
        <taxon>Actinomycetes</taxon>
        <taxon>Propionibacteriales</taxon>
        <taxon>Propionibacteriaceae</taxon>
        <taxon>Enemella</taxon>
    </lineage>
</organism>
<dbReference type="InterPro" id="IPR032808">
    <property type="entry name" value="DoxX"/>
</dbReference>
<protein>
    <recommendedName>
        <fullName evidence="11">DoxX family protein</fullName>
    </recommendedName>
</protein>
<reference evidence="9 10" key="1">
    <citation type="submission" date="2017-07" db="EMBL/GenBank/DDBJ databases">
        <title>Draft whole genome sequences of clinical Proprionibacteriaceae strains.</title>
        <authorList>
            <person name="Bernier A.-M."/>
            <person name="Bernard K."/>
            <person name="Domingo M.-C."/>
        </authorList>
    </citation>
    <scope>NUCLEOTIDE SEQUENCE [LARGE SCALE GENOMIC DNA]</scope>
    <source>
        <strain evidence="9 10">NML 130396</strain>
    </source>
</reference>
<dbReference type="InterPro" id="IPR051907">
    <property type="entry name" value="DoxX-like_oxidoreductase"/>
</dbReference>
<feature type="region of interest" description="Disordered" evidence="7">
    <location>
        <begin position="1"/>
        <end position="23"/>
    </location>
</feature>
<evidence type="ECO:0000256" key="4">
    <source>
        <dbReference type="ARBA" id="ARBA00022692"/>
    </source>
</evidence>
<evidence type="ECO:0008006" key="11">
    <source>
        <dbReference type="Google" id="ProtNLM"/>
    </source>
</evidence>
<name>A0A255GXJ2_9ACTN</name>
<keyword evidence="3" id="KW-1003">Cell membrane</keyword>
<dbReference type="PANTHER" id="PTHR33452:SF1">
    <property type="entry name" value="INNER MEMBRANE PROTEIN YPHA-RELATED"/>
    <property type="match status" value="1"/>
</dbReference>
<feature type="transmembrane region" description="Helical" evidence="8">
    <location>
        <begin position="120"/>
        <end position="140"/>
    </location>
</feature>
<sequence>MKSTDGTGRESKGTALGKENDRLRAEHAETHRRSLIDLELARTKNRRWTDFGLLLLRVLPIIMVMHGIHKAQGYSGFRDTVAKNQFGAIAPDVFALMIVAGQIALPILIALGLFTRLAGFFEALMMAFVWVLMFILQAWMDPKTGGINGESALLYVFLTLPLVFTGAGRYSIDYLIGRGRAKTRAERRAEKRAV</sequence>
<feature type="transmembrane region" description="Helical" evidence="8">
    <location>
        <begin position="51"/>
        <end position="69"/>
    </location>
</feature>
<evidence type="ECO:0000256" key="6">
    <source>
        <dbReference type="ARBA" id="ARBA00023136"/>
    </source>
</evidence>
<dbReference type="Proteomes" id="UP000216311">
    <property type="component" value="Unassembled WGS sequence"/>
</dbReference>
<evidence type="ECO:0000256" key="5">
    <source>
        <dbReference type="ARBA" id="ARBA00022989"/>
    </source>
</evidence>
<evidence type="ECO:0000256" key="8">
    <source>
        <dbReference type="SAM" id="Phobius"/>
    </source>
</evidence>
<proteinExistence type="inferred from homology"/>
<feature type="transmembrane region" description="Helical" evidence="8">
    <location>
        <begin position="89"/>
        <end position="113"/>
    </location>
</feature>
<dbReference type="PANTHER" id="PTHR33452">
    <property type="entry name" value="OXIDOREDUCTASE CATD-RELATED"/>
    <property type="match status" value="1"/>
</dbReference>
<keyword evidence="4 8" id="KW-0812">Transmembrane</keyword>